<gene>
    <name evidence="1" type="ORF">BKX93_03895</name>
</gene>
<dbReference type="Proteomes" id="UP000178776">
    <property type="component" value="Chromosome"/>
</dbReference>
<dbReference type="RefSeq" id="WP_046166571.1">
    <property type="nucleotide sequence ID" value="NZ_CP017707.1"/>
</dbReference>
<proteinExistence type="predicted"/>
<organism evidence="1 2">
    <name type="scientific">Chromobacterium vaccinii</name>
    <dbReference type="NCBI Taxonomy" id="1108595"/>
    <lineage>
        <taxon>Bacteria</taxon>
        <taxon>Pseudomonadati</taxon>
        <taxon>Pseudomonadota</taxon>
        <taxon>Betaproteobacteria</taxon>
        <taxon>Neisseriales</taxon>
        <taxon>Chromobacteriaceae</taxon>
        <taxon>Chromobacterium</taxon>
    </lineage>
</organism>
<dbReference type="GeneID" id="68840350"/>
<dbReference type="EMBL" id="CP017707">
    <property type="protein sequence ID" value="AOZ49225.1"/>
    <property type="molecule type" value="Genomic_DNA"/>
</dbReference>
<dbReference type="STRING" id="1108595.BKX93_03895"/>
<accession>A0A1D9LDC2</accession>
<reference evidence="1 2" key="1">
    <citation type="submission" date="2016-10" db="EMBL/GenBank/DDBJ databases">
        <title>Chromobacterium muskegensis sp. nov., an insecticidal bacterium isolated from Sphagnum bogs.</title>
        <authorList>
            <person name="Sparks M.E."/>
            <person name="Blackburn M.B."/>
            <person name="Gundersen-Rindal D.E."/>
            <person name="Mitchell A."/>
            <person name="Farrar R."/>
            <person name="Kuhar D."/>
        </authorList>
    </citation>
    <scope>NUCLEOTIDE SEQUENCE [LARGE SCALE GENOMIC DNA]</scope>
    <source>
        <strain evidence="1 2">21-1</strain>
    </source>
</reference>
<evidence type="ECO:0000313" key="2">
    <source>
        <dbReference type="Proteomes" id="UP000178776"/>
    </source>
</evidence>
<dbReference type="AlphaFoldDB" id="A0A1D9LDC2"/>
<name>A0A1D9LDC2_9NEIS</name>
<sequence>MFNPELSQLQFIVLLTALAAGIAGYQLRARLLPWLRSLLLRRLPHFQPHPYLQKLRRRDDAPLARSRRAEP</sequence>
<evidence type="ECO:0000313" key="1">
    <source>
        <dbReference type="EMBL" id="AOZ49225.1"/>
    </source>
</evidence>
<dbReference type="KEGG" id="cvc:BKX93_03895"/>
<protein>
    <submittedName>
        <fullName evidence="1">Uncharacterized protein</fullName>
    </submittedName>
</protein>